<evidence type="ECO:0000313" key="6">
    <source>
        <dbReference type="Ensembl" id="ENSCVAP00000031059.1"/>
    </source>
</evidence>
<dbReference type="InterPro" id="IPR013783">
    <property type="entry name" value="Ig-like_fold"/>
</dbReference>
<dbReference type="PANTHER" id="PTHR12080:SF134">
    <property type="entry name" value="CD48 ANTIGEN"/>
    <property type="match status" value="1"/>
</dbReference>
<dbReference type="Ensembl" id="ENSCVAT00000032134.1">
    <property type="protein sequence ID" value="ENSCVAP00000031059.1"/>
    <property type="gene ID" value="ENSCVAG00000020055.1"/>
</dbReference>
<comment type="subcellular location">
    <subcellularLocation>
        <location evidence="1">Membrane</location>
    </subcellularLocation>
</comment>
<name>A0A3Q2EGX5_CYPVA</name>
<organism evidence="6 7">
    <name type="scientific">Cyprinodon variegatus</name>
    <name type="common">Sheepshead minnow</name>
    <dbReference type="NCBI Taxonomy" id="28743"/>
    <lineage>
        <taxon>Eukaryota</taxon>
        <taxon>Metazoa</taxon>
        <taxon>Chordata</taxon>
        <taxon>Craniata</taxon>
        <taxon>Vertebrata</taxon>
        <taxon>Euteleostomi</taxon>
        <taxon>Actinopterygii</taxon>
        <taxon>Neopterygii</taxon>
        <taxon>Teleostei</taxon>
        <taxon>Neoteleostei</taxon>
        <taxon>Acanthomorphata</taxon>
        <taxon>Ovalentaria</taxon>
        <taxon>Atherinomorphae</taxon>
        <taxon>Cyprinodontiformes</taxon>
        <taxon>Cyprinodontidae</taxon>
        <taxon>Cyprinodon</taxon>
    </lineage>
</organism>
<dbReference type="STRING" id="28743.ENSCVAP00000031059"/>
<dbReference type="PANTHER" id="PTHR12080">
    <property type="entry name" value="SIGNALING LYMPHOCYTIC ACTIVATION MOLECULE"/>
    <property type="match status" value="1"/>
</dbReference>
<feature type="domain" description="Ig-like" evidence="5">
    <location>
        <begin position="95"/>
        <end position="181"/>
    </location>
</feature>
<dbReference type="Gene3D" id="2.60.40.10">
    <property type="entry name" value="Immunoglobulins"/>
    <property type="match status" value="2"/>
</dbReference>
<dbReference type="InterPro" id="IPR007110">
    <property type="entry name" value="Ig-like_dom"/>
</dbReference>
<reference evidence="6" key="2">
    <citation type="submission" date="2025-09" db="UniProtKB">
        <authorList>
            <consortium name="Ensembl"/>
        </authorList>
    </citation>
    <scope>IDENTIFICATION</scope>
</reference>
<evidence type="ECO:0000256" key="3">
    <source>
        <dbReference type="ARBA" id="ARBA00023136"/>
    </source>
</evidence>
<accession>A0A3Q2EGX5</accession>
<keyword evidence="2" id="KW-0732">Signal</keyword>
<proteinExistence type="predicted"/>
<evidence type="ECO:0000259" key="5">
    <source>
        <dbReference type="PROSITE" id="PS50835"/>
    </source>
</evidence>
<sequence>GRCLAVYRVLFYYILQDSLVGAKREDDFGGSIDLNPGPISETIKSATWKHNNLQINIIHDVFIWILLPGRCDFDKTSGSLTINNLTLEDRGSYTPEINNKVLEKKELQVIISMKYNHEKTSCSLTCEAQVTADLEPVTYKWKTGDRELSTNKELLITTVRLQENTTLTCRWVDEFQRRSGI</sequence>
<dbReference type="SUPFAM" id="SSF48726">
    <property type="entry name" value="Immunoglobulin"/>
    <property type="match status" value="1"/>
</dbReference>
<evidence type="ECO:0000256" key="1">
    <source>
        <dbReference type="ARBA" id="ARBA00004370"/>
    </source>
</evidence>
<dbReference type="InterPro" id="IPR036179">
    <property type="entry name" value="Ig-like_dom_sf"/>
</dbReference>
<dbReference type="GeneTree" id="ENSGT01090000260251"/>
<dbReference type="Proteomes" id="UP000265020">
    <property type="component" value="Unassembled WGS sequence"/>
</dbReference>
<dbReference type="PROSITE" id="PS50835">
    <property type="entry name" value="IG_LIKE"/>
    <property type="match status" value="1"/>
</dbReference>
<keyword evidence="7" id="KW-1185">Reference proteome</keyword>
<dbReference type="InterPro" id="IPR015631">
    <property type="entry name" value="CD2/SLAM_rcpt"/>
</dbReference>
<protein>
    <recommendedName>
        <fullName evidence="5">Ig-like domain-containing protein</fullName>
    </recommendedName>
</protein>
<dbReference type="GO" id="GO:0016020">
    <property type="term" value="C:membrane"/>
    <property type="evidence" value="ECO:0007669"/>
    <property type="project" value="UniProtKB-SubCell"/>
</dbReference>
<keyword evidence="4" id="KW-0325">Glycoprotein</keyword>
<keyword evidence="3" id="KW-0472">Membrane</keyword>
<evidence type="ECO:0000256" key="2">
    <source>
        <dbReference type="ARBA" id="ARBA00022729"/>
    </source>
</evidence>
<evidence type="ECO:0000256" key="4">
    <source>
        <dbReference type="ARBA" id="ARBA00023180"/>
    </source>
</evidence>
<dbReference type="AlphaFoldDB" id="A0A3Q2EGX5"/>
<evidence type="ECO:0000313" key="7">
    <source>
        <dbReference type="Proteomes" id="UP000265020"/>
    </source>
</evidence>
<reference evidence="6" key="1">
    <citation type="submission" date="2025-08" db="UniProtKB">
        <authorList>
            <consortium name="Ensembl"/>
        </authorList>
    </citation>
    <scope>IDENTIFICATION</scope>
</reference>